<proteinExistence type="predicted"/>
<feature type="domain" description="RDD" evidence="8">
    <location>
        <begin position="59"/>
        <end position="194"/>
    </location>
</feature>
<comment type="caution">
    <text evidence="9">The sequence shown here is derived from an EMBL/GenBank/DDBJ whole genome shotgun (WGS) entry which is preliminary data.</text>
</comment>
<keyword evidence="12" id="KW-1185">Reference proteome</keyword>
<feature type="transmembrane region" description="Helical" evidence="7">
    <location>
        <begin position="95"/>
        <end position="112"/>
    </location>
</feature>
<dbReference type="PANTHER" id="PTHR36115">
    <property type="entry name" value="PROLINE-RICH ANTIGEN HOMOLOG-RELATED"/>
    <property type="match status" value="1"/>
</dbReference>
<evidence type="ECO:0000256" key="4">
    <source>
        <dbReference type="ARBA" id="ARBA00022989"/>
    </source>
</evidence>
<dbReference type="Proteomes" id="UP001592530">
    <property type="component" value="Unassembled WGS sequence"/>
</dbReference>
<evidence type="ECO:0000256" key="6">
    <source>
        <dbReference type="SAM" id="MobiDB-lite"/>
    </source>
</evidence>
<gene>
    <name evidence="10" type="ORF">ACEZDB_00395</name>
    <name evidence="9" type="ORF">ACEZDG_29435</name>
</gene>
<keyword evidence="5 7" id="KW-0472">Membrane</keyword>
<organism evidence="9 12">
    <name type="scientific">Streptacidiphilus alkalitolerans</name>
    <dbReference type="NCBI Taxonomy" id="3342712"/>
    <lineage>
        <taxon>Bacteria</taxon>
        <taxon>Bacillati</taxon>
        <taxon>Actinomycetota</taxon>
        <taxon>Actinomycetes</taxon>
        <taxon>Kitasatosporales</taxon>
        <taxon>Streptomycetaceae</taxon>
        <taxon>Streptacidiphilus</taxon>
    </lineage>
</organism>
<evidence type="ECO:0000313" key="10">
    <source>
        <dbReference type="EMBL" id="MFC1429122.1"/>
    </source>
</evidence>
<name>A0ABV6VIG6_9ACTN</name>
<sequence>MTTPEPPGGNPYTDPYADPPVAKNPYNGTPYGDPTPAPLPYYNPAGAGAPAPADMPPLGGLGERLVARIIDWVLMIVIGTALATAVVLGSSIDDVYIVAVSLLVASVLGFVYEGLMLSRSAGQTLGKRVMKLRVAVLADGSVPGGAPAWIRSAVYWLPGALTSLCLPLLFSLLNVLWCTWDKPYRQCLHDKAAKTLVVKAD</sequence>
<evidence type="ECO:0000256" key="2">
    <source>
        <dbReference type="ARBA" id="ARBA00022475"/>
    </source>
</evidence>
<evidence type="ECO:0000256" key="7">
    <source>
        <dbReference type="SAM" id="Phobius"/>
    </source>
</evidence>
<keyword evidence="4 7" id="KW-1133">Transmembrane helix</keyword>
<evidence type="ECO:0000259" key="8">
    <source>
        <dbReference type="Pfam" id="PF06271"/>
    </source>
</evidence>
<protein>
    <submittedName>
        <fullName evidence="9">RDD family protein</fullName>
    </submittedName>
</protein>
<dbReference type="InterPro" id="IPR051791">
    <property type="entry name" value="Pra-immunoreactive"/>
</dbReference>
<reference evidence="11 12" key="1">
    <citation type="submission" date="2024-09" db="EMBL/GenBank/DDBJ databases">
        <authorList>
            <person name="Lee S.D."/>
        </authorList>
    </citation>
    <scope>NUCLEOTIDE SEQUENCE [LARGE SCALE GENOMIC DNA]</scope>
    <source>
        <strain evidence="9 12">N1-1</strain>
        <strain evidence="10 11">N1-3</strain>
    </source>
</reference>
<evidence type="ECO:0000256" key="5">
    <source>
        <dbReference type="ARBA" id="ARBA00023136"/>
    </source>
</evidence>
<keyword evidence="2" id="KW-1003">Cell membrane</keyword>
<dbReference type="RefSeq" id="WP_380515175.1">
    <property type="nucleotide sequence ID" value="NZ_JBHEZX010000016.1"/>
</dbReference>
<feature type="transmembrane region" description="Helical" evidence="7">
    <location>
        <begin position="69"/>
        <end position="89"/>
    </location>
</feature>
<dbReference type="Proteomes" id="UP001592582">
    <property type="component" value="Unassembled WGS sequence"/>
</dbReference>
<evidence type="ECO:0000256" key="3">
    <source>
        <dbReference type="ARBA" id="ARBA00022692"/>
    </source>
</evidence>
<evidence type="ECO:0000313" key="12">
    <source>
        <dbReference type="Proteomes" id="UP001592582"/>
    </source>
</evidence>
<feature type="transmembrane region" description="Helical" evidence="7">
    <location>
        <begin position="156"/>
        <end position="177"/>
    </location>
</feature>
<dbReference type="InterPro" id="IPR010432">
    <property type="entry name" value="RDD"/>
</dbReference>
<evidence type="ECO:0000313" key="9">
    <source>
        <dbReference type="EMBL" id="MFC1413392.1"/>
    </source>
</evidence>
<feature type="region of interest" description="Disordered" evidence="6">
    <location>
        <begin position="1"/>
        <end position="37"/>
    </location>
</feature>
<keyword evidence="3 7" id="KW-0812">Transmembrane</keyword>
<accession>A0ABV6VIG6</accession>
<dbReference type="EMBL" id="JBHEZY010000001">
    <property type="protein sequence ID" value="MFC1429122.1"/>
    <property type="molecule type" value="Genomic_DNA"/>
</dbReference>
<comment type="subcellular location">
    <subcellularLocation>
        <location evidence="1">Cell membrane</location>
        <topology evidence="1">Multi-pass membrane protein</topology>
    </subcellularLocation>
</comment>
<dbReference type="Pfam" id="PF06271">
    <property type="entry name" value="RDD"/>
    <property type="match status" value="1"/>
</dbReference>
<dbReference type="PANTHER" id="PTHR36115:SF4">
    <property type="entry name" value="MEMBRANE PROTEIN"/>
    <property type="match status" value="1"/>
</dbReference>
<evidence type="ECO:0000313" key="11">
    <source>
        <dbReference type="Proteomes" id="UP001592530"/>
    </source>
</evidence>
<dbReference type="EMBL" id="JBHEZX010000016">
    <property type="protein sequence ID" value="MFC1413392.1"/>
    <property type="molecule type" value="Genomic_DNA"/>
</dbReference>
<evidence type="ECO:0000256" key="1">
    <source>
        <dbReference type="ARBA" id="ARBA00004651"/>
    </source>
</evidence>